<organism evidence="2 3">
    <name type="scientific">Peronospora matthiolae</name>
    <dbReference type="NCBI Taxonomy" id="2874970"/>
    <lineage>
        <taxon>Eukaryota</taxon>
        <taxon>Sar</taxon>
        <taxon>Stramenopiles</taxon>
        <taxon>Oomycota</taxon>
        <taxon>Peronosporomycetes</taxon>
        <taxon>Peronosporales</taxon>
        <taxon>Peronosporaceae</taxon>
        <taxon>Peronospora</taxon>
    </lineage>
</organism>
<accession>A0AAV1UPZ2</accession>
<name>A0AAV1UPZ2_9STRA</name>
<evidence type="ECO:0000313" key="3">
    <source>
        <dbReference type="Proteomes" id="UP001162060"/>
    </source>
</evidence>
<gene>
    <name evidence="2" type="ORF">PM001_LOCUS21864</name>
</gene>
<proteinExistence type="predicted"/>
<feature type="region of interest" description="Disordered" evidence="1">
    <location>
        <begin position="1"/>
        <end position="29"/>
    </location>
</feature>
<reference evidence="2" key="1">
    <citation type="submission" date="2024-01" db="EMBL/GenBank/DDBJ databases">
        <authorList>
            <person name="Webb A."/>
        </authorList>
    </citation>
    <scope>NUCLEOTIDE SEQUENCE</scope>
    <source>
        <strain evidence="2">Pm1</strain>
    </source>
</reference>
<dbReference type="Proteomes" id="UP001162060">
    <property type="component" value="Unassembled WGS sequence"/>
</dbReference>
<dbReference type="AlphaFoldDB" id="A0AAV1UPZ2"/>
<comment type="caution">
    <text evidence="2">The sequence shown here is derived from an EMBL/GenBank/DDBJ whole genome shotgun (WGS) entry which is preliminary data.</text>
</comment>
<protein>
    <submittedName>
        <fullName evidence="2">Uncharacterized protein</fullName>
    </submittedName>
</protein>
<evidence type="ECO:0000313" key="2">
    <source>
        <dbReference type="EMBL" id="CAK7936714.1"/>
    </source>
</evidence>
<dbReference type="EMBL" id="CAKLBY020000225">
    <property type="protein sequence ID" value="CAK7936714.1"/>
    <property type="molecule type" value="Genomic_DNA"/>
</dbReference>
<sequence length="81" mass="9371">MPRNSGVRWRASQREARLRASGRRPGGIKSMFKRTDVVHEKTQRVRVRKGHVVGSLKKYTVLHFARGSRASQTWCMAMGYR</sequence>
<evidence type="ECO:0000256" key="1">
    <source>
        <dbReference type="SAM" id="MobiDB-lite"/>
    </source>
</evidence>